<dbReference type="AlphaFoldDB" id="A0A061H8E3"/>
<dbReference type="GO" id="GO:0004843">
    <property type="term" value="F:cysteine-type deubiquitinase activity"/>
    <property type="evidence" value="ECO:0007669"/>
    <property type="project" value="UniProtKB-UniRule"/>
</dbReference>
<dbReference type="Proteomes" id="UP000053664">
    <property type="component" value="Unassembled WGS sequence"/>
</dbReference>
<evidence type="ECO:0000256" key="2">
    <source>
        <dbReference type="ARBA" id="ARBA00022670"/>
    </source>
</evidence>
<dbReference type="CDD" id="cd02257">
    <property type="entry name" value="Peptidase_C19"/>
    <property type="match status" value="1"/>
</dbReference>
<evidence type="ECO:0000256" key="1">
    <source>
        <dbReference type="ARBA" id="ARBA00000707"/>
    </source>
</evidence>
<dbReference type="InterPro" id="IPR028889">
    <property type="entry name" value="USP"/>
</dbReference>
<keyword evidence="3 6" id="KW-0833">Ubl conjugation pathway</keyword>
<dbReference type="EC" id="3.4.19.12" evidence="6"/>
<evidence type="ECO:0000256" key="5">
    <source>
        <dbReference type="ARBA" id="ARBA00022807"/>
    </source>
</evidence>
<feature type="region of interest" description="Disordered" evidence="7">
    <location>
        <begin position="880"/>
        <end position="972"/>
    </location>
</feature>
<dbReference type="Gene3D" id="3.90.70.10">
    <property type="entry name" value="Cysteine proteinases"/>
    <property type="match status" value="1"/>
</dbReference>
<comment type="similarity">
    <text evidence="6">Belongs to the peptidase C19 family.</text>
</comment>
<dbReference type="SUPFAM" id="SSF54001">
    <property type="entry name" value="Cysteine proteinases"/>
    <property type="match status" value="1"/>
</dbReference>
<comment type="catalytic activity">
    <reaction evidence="1 6">
        <text>Thiol-dependent hydrolysis of ester, thioester, amide, peptide and isopeptide bonds formed by the C-terminal Gly of ubiquitin (a 76-residue protein attached to proteins as an intracellular targeting signal).</text>
        <dbReference type="EC" id="3.4.19.12"/>
    </reaction>
</comment>
<evidence type="ECO:0000313" key="10">
    <source>
        <dbReference type="Proteomes" id="UP000053664"/>
    </source>
</evidence>
<evidence type="ECO:0000256" key="6">
    <source>
        <dbReference type="RuleBase" id="RU366025"/>
    </source>
</evidence>
<dbReference type="PROSITE" id="PS50235">
    <property type="entry name" value="USP_3"/>
    <property type="match status" value="1"/>
</dbReference>
<feature type="compositionally biased region" description="Low complexity" evidence="7">
    <location>
        <begin position="83"/>
        <end position="109"/>
    </location>
</feature>
<feature type="compositionally biased region" description="Low complexity" evidence="7">
    <location>
        <begin position="929"/>
        <end position="938"/>
    </location>
</feature>
<dbReference type="InterPro" id="IPR018200">
    <property type="entry name" value="USP_CS"/>
</dbReference>
<feature type="region of interest" description="Disordered" evidence="7">
    <location>
        <begin position="66"/>
        <end position="284"/>
    </location>
</feature>
<protein>
    <recommendedName>
        <fullName evidence="6">Ubiquitin carboxyl-terminal hydrolase</fullName>
        <ecNumber evidence="6">3.4.19.12</ecNumber>
    </recommendedName>
</protein>
<keyword evidence="2 6" id="KW-0645">Protease</keyword>
<dbReference type="InterPro" id="IPR050164">
    <property type="entry name" value="Peptidase_C19"/>
</dbReference>
<dbReference type="PANTHER" id="PTHR24006:SF687">
    <property type="entry name" value="UBIQUITIN CARBOXYL-TERMINAL HYDROLASE 10"/>
    <property type="match status" value="1"/>
</dbReference>
<evidence type="ECO:0000256" key="7">
    <source>
        <dbReference type="SAM" id="MobiDB-lite"/>
    </source>
</evidence>
<evidence type="ECO:0000259" key="8">
    <source>
        <dbReference type="PROSITE" id="PS50235"/>
    </source>
</evidence>
<feature type="region of interest" description="Disordered" evidence="7">
    <location>
        <begin position="1"/>
        <end position="37"/>
    </location>
</feature>
<dbReference type="GeneID" id="19318224"/>
<feature type="compositionally biased region" description="Low complexity" evidence="7">
    <location>
        <begin position="118"/>
        <end position="132"/>
    </location>
</feature>
<evidence type="ECO:0000256" key="3">
    <source>
        <dbReference type="ARBA" id="ARBA00022786"/>
    </source>
</evidence>
<dbReference type="InterPro" id="IPR001394">
    <property type="entry name" value="Peptidase_C19_UCH"/>
</dbReference>
<keyword evidence="4 6" id="KW-0378">Hydrolase</keyword>
<feature type="compositionally biased region" description="Polar residues" evidence="7">
    <location>
        <begin position="178"/>
        <end position="190"/>
    </location>
</feature>
<dbReference type="KEGG" id="pfp:PFL1_04117"/>
<feature type="region of interest" description="Disordered" evidence="7">
    <location>
        <begin position="296"/>
        <end position="344"/>
    </location>
</feature>
<dbReference type="PANTHER" id="PTHR24006">
    <property type="entry name" value="UBIQUITIN CARBOXYL-TERMINAL HYDROLASE"/>
    <property type="match status" value="1"/>
</dbReference>
<evidence type="ECO:0000313" key="9">
    <source>
        <dbReference type="EMBL" id="EPQ28290.1"/>
    </source>
</evidence>
<feature type="compositionally biased region" description="Low complexity" evidence="7">
    <location>
        <begin position="227"/>
        <end position="266"/>
    </location>
</feature>
<feature type="compositionally biased region" description="Low complexity" evidence="7">
    <location>
        <begin position="300"/>
        <end position="344"/>
    </location>
</feature>
<keyword evidence="5 6" id="KW-0788">Thiol protease</keyword>
<accession>A0A061H8E3</accession>
<organism evidence="9 10">
    <name type="scientific">Pseudozyma flocculosa PF-1</name>
    <dbReference type="NCBI Taxonomy" id="1277687"/>
    <lineage>
        <taxon>Eukaryota</taxon>
        <taxon>Fungi</taxon>
        <taxon>Dikarya</taxon>
        <taxon>Basidiomycota</taxon>
        <taxon>Ustilaginomycotina</taxon>
        <taxon>Ustilaginomycetes</taxon>
        <taxon>Ustilaginales</taxon>
        <taxon>Ustilaginaceae</taxon>
        <taxon>Pseudozyma</taxon>
    </lineage>
</organism>
<dbReference type="GO" id="GO:0016579">
    <property type="term" value="P:protein deubiquitination"/>
    <property type="evidence" value="ECO:0007669"/>
    <property type="project" value="InterPro"/>
</dbReference>
<dbReference type="PROSITE" id="PS00972">
    <property type="entry name" value="USP_1"/>
    <property type="match status" value="1"/>
</dbReference>
<dbReference type="EMBL" id="KE361635">
    <property type="protein sequence ID" value="EPQ28290.1"/>
    <property type="molecule type" value="Genomic_DNA"/>
</dbReference>
<proteinExistence type="inferred from homology"/>
<feature type="compositionally biased region" description="Polar residues" evidence="7">
    <location>
        <begin position="360"/>
        <end position="374"/>
    </location>
</feature>
<dbReference type="eggNOG" id="KOG1871">
    <property type="taxonomic scope" value="Eukaryota"/>
</dbReference>
<feature type="compositionally biased region" description="Low complexity" evidence="7">
    <location>
        <begin position="208"/>
        <end position="220"/>
    </location>
</feature>
<dbReference type="GO" id="GO:0005829">
    <property type="term" value="C:cytosol"/>
    <property type="evidence" value="ECO:0007669"/>
    <property type="project" value="TreeGrafter"/>
</dbReference>
<gene>
    <name evidence="9" type="ORF">PFL1_04117</name>
</gene>
<dbReference type="InterPro" id="IPR038765">
    <property type="entry name" value="Papain-like_cys_pep_sf"/>
</dbReference>
<feature type="region of interest" description="Disordered" evidence="7">
    <location>
        <begin position="360"/>
        <end position="407"/>
    </location>
</feature>
<reference evidence="9 10" key="1">
    <citation type="journal article" date="2013" name="Plant Cell">
        <title>The transition from a phytopathogenic smut ancestor to an anamorphic biocontrol agent deciphered by comparative whole-genome analysis.</title>
        <authorList>
            <person name="Lefebvre F."/>
            <person name="Joly D.L."/>
            <person name="Labbe C."/>
            <person name="Teichmann B."/>
            <person name="Linning R."/>
            <person name="Belzile F."/>
            <person name="Bakkeren G."/>
            <person name="Belanger R.R."/>
        </authorList>
    </citation>
    <scope>NUCLEOTIDE SEQUENCE [LARGE SCALE GENOMIC DNA]</scope>
    <source>
        <strain evidence="9 10">PF-1</strain>
    </source>
</reference>
<dbReference type="GO" id="GO:0005634">
    <property type="term" value="C:nucleus"/>
    <property type="evidence" value="ECO:0007669"/>
    <property type="project" value="TreeGrafter"/>
</dbReference>
<feature type="compositionally biased region" description="Low complexity" evidence="7">
    <location>
        <begin position="901"/>
        <end position="922"/>
    </location>
</feature>
<feature type="region of interest" description="Disordered" evidence="7">
    <location>
        <begin position="611"/>
        <end position="631"/>
    </location>
</feature>
<dbReference type="PROSITE" id="PS00973">
    <property type="entry name" value="USP_2"/>
    <property type="match status" value="1"/>
</dbReference>
<sequence length="972" mass="100168">MSAAHLPSSHSSIPAASFSSPGVSSSRHAAQAQASTSSLASHSYASLSLLPESSEGGLVFSTEFSPAASPRRSSFKLAATAPSLSTSGEAASSGSASSHAAVFTAAATADGKPPPSARPRASRAASSSSSSSKRAERDPLFQSIPDSTSFGSGGADGKSWGVALHPPSPRTAPALTLSYRSSPDPSQFPSFASLLRSMPRQSSSRRAPIASKSASVTSSATPPPPSATAATITSSSPSADPSRLKSSSTATHTASTTPAEATPAPSLISTHPSSPATADAPDLAASVLTEATSVADLDSQAKSEAAASTASTPQAAASPAPKKAAWGAPKSWAELASRSGAASSRQGAVGISVNFGETAAGSQADASETGSPSRSPRPAANGRRKSGVGAGEAGSRHHAASGPAKPAVMSLERMLADSHKSFKAPLTHPRGLVNTGNFCFANAILQMLVYCAPFYNLFTLIGREVPADFGNATPLMEAVIHFLREFVLVDTAAQVNGAGGEHDDSGEHEAVSSFAPGASEPFVPEFVYEAMRLNKRFDQMRRGHQEDAEEFLGFFLDTLHEELIGAIRRSAAKLAQSGSGANSLLSRMSEEEKRLNGVTDADLKRLGVKVGGARDGSGANGSASTDGSMLGLGLDDEVEEREVTRPVSPSEEGWMEVGQKGKTAFTRTTSTSDSPITRIFGGKLRSVLRCPGAKDSVTLEPYQPLQLDIQPPHVQSIEDALVNLTVPEVIPGVYSPAKGAHIDATKQVFIESLPPILIVHLKRFVYDEVGGVQKSQKPLAYGTTLEIAGEALSPAMRAQGRPKYKLFGVVYHHGRYASGGHYTVDVLRQDSRSWLHIDDTTFSTIPTEHVVRMAGKNAPVGHDGLAYLLFYKRDDGSSDAKIASSTAPASTSGFATGGHGAATPPLRKPTRPATTATASPSSGKKKADATVAAAAERQAGGRHEAATATAGAGAGAGAGAEKKKRVVPGWSK</sequence>
<feature type="compositionally biased region" description="Polar residues" evidence="7">
    <location>
        <begin position="883"/>
        <end position="894"/>
    </location>
</feature>
<name>A0A061H8E3_9BASI</name>
<feature type="compositionally biased region" description="Polar residues" evidence="7">
    <location>
        <begin position="267"/>
        <end position="276"/>
    </location>
</feature>
<dbReference type="HOGENOM" id="CLU_008279_7_2_1"/>
<dbReference type="GO" id="GO:0006508">
    <property type="term" value="P:proteolysis"/>
    <property type="evidence" value="ECO:0007669"/>
    <property type="project" value="UniProtKB-KW"/>
</dbReference>
<dbReference type="Pfam" id="PF00443">
    <property type="entry name" value="UCH"/>
    <property type="match status" value="1"/>
</dbReference>
<evidence type="ECO:0000256" key="4">
    <source>
        <dbReference type="ARBA" id="ARBA00022801"/>
    </source>
</evidence>
<feature type="domain" description="USP" evidence="8">
    <location>
        <begin position="430"/>
        <end position="874"/>
    </location>
</feature>
<dbReference type="OrthoDB" id="429671at2759"/>
<dbReference type="RefSeq" id="XP_007879832.1">
    <property type="nucleotide sequence ID" value="XM_007881641.1"/>
</dbReference>